<dbReference type="Proteomes" id="UP000270021">
    <property type="component" value="Chromosome"/>
</dbReference>
<name>A0A3Q8WTR4_9ACTO</name>
<dbReference type="AlphaFoldDB" id="A0A3Q8WTR4"/>
<proteinExistence type="predicted"/>
<evidence type="ECO:0000313" key="1">
    <source>
        <dbReference type="EMBL" id="AZN29045.1"/>
    </source>
</evidence>
<evidence type="ECO:0008006" key="3">
    <source>
        <dbReference type="Google" id="ProtNLM"/>
    </source>
</evidence>
<evidence type="ECO:0000313" key="2">
    <source>
        <dbReference type="Proteomes" id="UP000270021"/>
    </source>
</evidence>
<reference evidence="1 2" key="1">
    <citation type="submission" date="2018-12" db="EMBL/GenBank/DDBJ databases">
        <title>Complete genome sequence of Flaviflexus salsibiostraticola KCTC 33148.</title>
        <authorList>
            <person name="Bae J.-W."/>
        </authorList>
    </citation>
    <scope>NUCLEOTIDE SEQUENCE [LARGE SCALE GENOMIC DNA]</scope>
    <source>
        <strain evidence="1 2">KCTC 33148</strain>
    </source>
</reference>
<keyword evidence="2" id="KW-1185">Reference proteome</keyword>
<dbReference type="OrthoDB" id="3268477at2"/>
<sequence>MTNPEYWYNTRTGEVEKGRQSAWTDVMGPYPTQEAARNALKTAAQRNENFDAAEEAWEDEWDDS</sequence>
<dbReference type="RefSeq" id="WP_126038071.1">
    <property type="nucleotide sequence ID" value="NZ_CP034438.1"/>
</dbReference>
<gene>
    <name evidence="1" type="ORF">EJO69_01080</name>
</gene>
<organism evidence="1 2">
    <name type="scientific">Flaviflexus salsibiostraticola</name>
    <dbReference type="NCBI Taxonomy" id="1282737"/>
    <lineage>
        <taxon>Bacteria</taxon>
        <taxon>Bacillati</taxon>
        <taxon>Actinomycetota</taxon>
        <taxon>Actinomycetes</taxon>
        <taxon>Actinomycetales</taxon>
        <taxon>Actinomycetaceae</taxon>
        <taxon>Flaviflexus</taxon>
    </lineage>
</organism>
<dbReference type="EMBL" id="CP034438">
    <property type="protein sequence ID" value="AZN29045.1"/>
    <property type="molecule type" value="Genomic_DNA"/>
</dbReference>
<protein>
    <recommendedName>
        <fullName evidence="3">SPOR domain-containing protein</fullName>
    </recommendedName>
</protein>
<dbReference type="KEGG" id="fsl:EJO69_01080"/>
<accession>A0A3Q8WTR4</accession>